<evidence type="ECO:0000259" key="1">
    <source>
        <dbReference type="Pfam" id="PF03372"/>
    </source>
</evidence>
<dbReference type="PANTHER" id="PTHR33710:SF71">
    <property type="entry name" value="ENDONUCLEASE_EXONUCLEASE_PHOSPHATASE DOMAIN-CONTAINING PROTEIN"/>
    <property type="match status" value="1"/>
</dbReference>
<dbReference type="Gene3D" id="3.60.10.10">
    <property type="entry name" value="Endonuclease/exonuclease/phosphatase"/>
    <property type="match status" value="1"/>
</dbReference>
<organism evidence="2 3">
    <name type="scientific">Nelumbo nucifera</name>
    <name type="common">Sacred lotus</name>
    <dbReference type="NCBI Taxonomy" id="4432"/>
    <lineage>
        <taxon>Eukaryota</taxon>
        <taxon>Viridiplantae</taxon>
        <taxon>Streptophyta</taxon>
        <taxon>Embryophyta</taxon>
        <taxon>Tracheophyta</taxon>
        <taxon>Spermatophyta</taxon>
        <taxon>Magnoliopsida</taxon>
        <taxon>Proteales</taxon>
        <taxon>Nelumbonaceae</taxon>
        <taxon>Nelumbo</taxon>
    </lineage>
</organism>
<name>A0A822XXG8_NELNU</name>
<keyword evidence="3" id="KW-1185">Reference proteome</keyword>
<dbReference type="Proteomes" id="UP000607653">
    <property type="component" value="Unassembled WGS sequence"/>
</dbReference>
<protein>
    <recommendedName>
        <fullName evidence="1">Endonuclease/exonuclease/phosphatase domain-containing protein</fullName>
    </recommendedName>
</protein>
<dbReference type="EMBL" id="DUZY01000001">
    <property type="protein sequence ID" value="DAD23465.1"/>
    <property type="molecule type" value="Genomic_DNA"/>
</dbReference>
<dbReference type="GO" id="GO:0003824">
    <property type="term" value="F:catalytic activity"/>
    <property type="evidence" value="ECO:0007669"/>
    <property type="project" value="InterPro"/>
</dbReference>
<evidence type="ECO:0000313" key="3">
    <source>
        <dbReference type="Proteomes" id="UP000607653"/>
    </source>
</evidence>
<sequence length="133" mass="15623">MIILCWNSQTVSPRLIDTIIQVPLLNSTWRGTFFYGDPRRHNRQAIWDSIRVLAQGVCHPWIMGGDFNEITSITEKQGGHTQITRSMNMFNQLIEDCGLIDLGYHGQPYTWCNKRWRGNLIKERLDRFFYSTD</sequence>
<feature type="domain" description="Endonuclease/exonuclease/phosphatase" evidence="1">
    <location>
        <begin position="25"/>
        <end position="132"/>
    </location>
</feature>
<gene>
    <name evidence="2" type="ORF">HUJ06_024928</name>
</gene>
<proteinExistence type="predicted"/>
<dbReference type="PANTHER" id="PTHR33710">
    <property type="entry name" value="BNAC02G09200D PROTEIN"/>
    <property type="match status" value="1"/>
</dbReference>
<reference evidence="2 3" key="1">
    <citation type="journal article" date="2020" name="Mol. Biol. Evol.">
        <title>Distinct Expression and Methylation Patterns for Genes with Different Fates following a Single Whole-Genome Duplication in Flowering Plants.</title>
        <authorList>
            <person name="Shi T."/>
            <person name="Rahmani R.S."/>
            <person name="Gugger P.F."/>
            <person name="Wang M."/>
            <person name="Li H."/>
            <person name="Zhang Y."/>
            <person name="Li Z."/>
            <person name="Wang Q."/>
            <person name="Van de Peer Y."/>
            <person name="Marchal K."/>
            <person name="Chen J."/>
        </authorList>
    </citation>
    <scope>NUCLEOTIDE SEQUENCE [LARGE SCALE GENOMIC DNA]</scope>
    <source>
        <tissue evidence="2">Leaf</tissue>
    </source>
</reference>
<dbReference type="InterPro" id="IPR036691">
    <property type="entry name" value="Endo/exonu/phosph_ase_sf"/>
</dbReference>
<dbReference type="InterPro" id="IPR005135">
    <property type="entry name" value="Endo/exonuclease/phosphatase"/>
</dbReference>
<dbReference type="AlphaFoldDB" id="A0A822XXG8"/>
<dbReference type="Pfam" id="PF03372">
    <property type="entry name" value="Exo_endo_phos"/>
    <property type="match status" value="1"/>
</dbReference>
<accession>A0A822XXG8</accession>
<evidence type="ECO:0000313" key="2">
    <source>
        <dbReference type="EMBL" id="DAD23465.1"/>
    </source>
</evidence>
<comment type="caution">
    <text evidence="2">The sequence shown here is derived from an EMBL/GenBank/DDBJ whole genome shotgun (WGS) entry which is preliminary data.</text>
</comment>
<dbReference type="SUPFAM" id="SSF56219">
    <property type="entry name" value="DNase I-like"/>
    <property type="match status" value="1"/>
</dbReference>